<feature type="transmembrane region" description="Helical" evidence="2">
    <location>
        <begin position="60"/>
        <end position="78"/>
    </location>
</feature>
<dbReference type="Proteomes" id="UP000046392">
    <property type="component" value="Unplaced"/>
</dbReference>
<accession>A0A0N5CIE5</accession>
<evidence type="ECO:0000313" key="3">
    <source>
        <dbReference type="Proteomes" id="UP000046392"/>
    </source>
</evidence>
<name>A0A0N5CIE5_STREA</name>
<keyword evidence="2" id="KW-0472">Membrane</keyword>
<evidence type="ECO:0000313" key="4">
    <source>
        <dbReference type="WBParaSite" id="SPAL_0001760000.1"/>
    </source>
</evidence>
<reference evidence="4" key="1">
    <citation type="submission" date="2017-02" db="UniProtKB">
        <authorList>
            <consortium name="WormBaseParasite"/>
        </authorList>
    </citation>
    <scope>IDENTIFICATION</scope>
</reference>
<protein>
    <submittedName>
        <fullName evidence="4">Syndecan domain-containing protein</fullName>
    </submittedName>
</protein>
<feature type="region of interest" description="Disordered" evidence="1">
    <location>
        <begin position="1"/>
        <end position="45"/>
    </location>
</feature>
<feature type="compositionally biased region" description="Polar residues" evidence="1">
    <location>
        <begin position="26"/>
        <end position="45"/>
    </location>
</feature>
<evidence type="ECO:0000256" key="2">
    <source>
        <dbReference type="SAM" id="Phobius"/>
    </source>
</evidence>
<feature type="compositionally biased region" description="Polar residues" evidence="1">
    <location>
        <begin position="1"/>
        <end position="11"/>
    </location>
</feature>
<evidence type="ECO:0000256" key="1">
    <source>
        <dbReference type="SAM" id="MobiDB-lite"/>
    </source>
</evidence>
<dbReference type="AlphaFoldDB" id="A0A0N5CIE5"/>
<feature type="compositionally biased region" description="Low complexity" evidence="1">
    <location>
        <begin position="91"/>
        <end position="105"/>
    </location>
</feature>
<keyword evidence="3" id="KW-1185">Reference proteome</keyword>
<keyword evidence="2" id="KW-0812">Transmembrane</keyword>
<sequence>MSNGNETSGNAAEQEEELNPDADTGFYSTNIPGNGNNGTSQDNTSIGAIKKFKPTNYTPFVVMGGVFLLIIAAVFIIVTRNRSRLRKGGLSNSSDSISISTEANI</sequence>
<feature type="region of interest" description="Disordered" evidence="1">
    <location>
        <begin position="86"/>
        <end position="105"/>
    </location>
</feature>
<organism evidence="3 4">
    <name type="scientific">Strongyloides papillosus</name>
    <name type="common">Intestinal threadworm</name>
    <dbReference type="NCBI Taxonomy" id="174720"/>
    <lineage>
        <taxon>Eukaryota</taxon>
        <taxon>Metazoa</taxon>
        <taxon>Ecdysozoa</taxon>
        <taxon>Nematoda</taxon>
        <taxon>Chromadorea</taxon>
        <taxon>Rhabditida</taxon>
        <taxon>Tylenchina</taxon>
        <taxon>Panagrolaimomorpha</taxon>
        <taxon>Strongyloidoidea</taxon>
        <taxon>Strongyloididae</taxon>
        <taxon>Strongyloides</taxon>
    </lineage>
</organism>
<proteinExistence type="predicted"/>
<dbReference type="WBParaSite" id="SPAL_0001760000.1">
    <property type="protein sequence ID" value="SPAL_0001760000.1"/>
    <property type="gene ID" value="SPAL_0001760000"/>
</dbReference>
<keyword evidence="2" id="KW-1133">Transmembrane helix</keyword>